<sequence>MEPSQEELRKKKITNLAPSPFQQTKFTRTSSIRSIIQLFSQFNKEELVEKNEK</sequence>
<organism evidence="2 3">
    <name type="scientific">Ambispora leptoticha</name>
    <dbReference type="NCBI Taxonomy" id="144679"/>
    <lineage>
        <taxon>Eukaryota</taxon>
        <taxon>Fungi</taxon>
        <taxon>Fungi incertae sedis</taxon>
        <taxon>Mucoromycota</taxon>
        <taxon>Glomeromycotina</taxon>
        <taxon>Glomeromycetes</taxon>
        <taxon>Archaeosporales</taxon>
        <taxon>Ambisporaceae</taxon>
        <taxon>Ambispora</taxon>
    </lineage>
</organism>
<protein>
    <submittedName>
        <fullName evidence="2">7587_t:CDS:1</fullName>
    </submittedName>
</protein>
<dbReference type="Proteomes" id="UP000789508">
    <property type="component" value="Unassembled WGS sequence"/>
</dbReference>
<dbReference type="EMBL" id="CAJVPS010003154">
    <property type="protein sequence ID" value="CAG8583835.1"/>
    <property type="molecule type" value="Genomic_DNA"/>
</dbReference>
<keyword evidence="3" id="KW-1185">Reference proteome</keyword>
<proteinExistence type="predicted"/>
<gene>
    <name evidence="2" type="ORF">ALEPTO_LOCUS7392</name>
</gene>
<evidence type="ECO:0000256" key="1">
    <source>
        <dbReference type="SAM" id="MobiDB-lite"/>
    </source>
</evidence>
<dbReference type="AlphaFoldDB" id="A0A9N9C0Y9"/>
<feature type="region of interest" description="Disordered" evidence="1">
    <location>
        <begin position="1"/>
        <end position="20"/>
    </location>
</feature>
<name>A0A9N9C0Y9_9GLOM</name>
<feature type="non-terminal residue" evidence="2">
    <location>
        <position position="53"/>
    </location>
</feature>
<evidence type="ECO:0000313" key="3">
    <source>
        <dbReference type="Proteomes" id="UP000789508"/>
    </source>
</evidence>
<comment type="caution">
    <text evidence="2">The sequence shown here is derived from an EMBL/GenBank/DDBJ whole genome shotgun (WGS) entry which is preliminary data.</text>
</comment>
<evidence type="ECO:0000313" key="2">
    <source>
        <dbReference type="EMBL" id="CAG8583835.1"/>
    </source>
</evidence>
<accession>A0A9N9C0Y9</accession>
<reference evidence="2" key="1">
    <citation type="submission" date="2021-06" db="EMBL/GenBank/DDBJ databases">
        <authorList>
            <person name="Kallberg Y."/>
            <person name="Tangrot J."/>
            <person name="Rosling A."/>
        </authorList>
    </citation>
    <scope>NUCLEOTIDE SEQUENCE</scope>
    <source>
        <strain evidence="2">FL130A</strain>
    </source>
</reference>